<proteinExistence type="predicted"/>
<dbReference type="EMBL" id="ASHM01100412">
    <property type="protein sequence ID" value="PNX66892.1"/>
    <property type="molecule type" value="Genomic_DNA"/>
</dbReference>
<evidence type="ECO:0000313" key="1">
    <source>
        <dbReference type="EMBL" id="PNX66892.1"/>
    </source>
</evidence>
<reference evidence="1 2" key="2">
    <citation type="journal article" date="2017" name="Front. Plant Sci.">
        <title>Gene Classification and Mining of Molecular Markers Useful in Red Clover (Trifolium pratense) Breeding.</title>
        <authorList>
            <person name="Istvanek J."/>
            <person name="Dluhosova J."/>
            <person name="Dluhos P."/>
            <person name="Patkova L."/>
            <person name="Nedelnik J."/>
            <person name="Repkova J."/>
        </authorList>
    </citation>
    <scope>NUCLEOTIDE SEQUENCE [LARGE SCALE GENOMIC DNA]</scope>
    <source>
        <strain evidence="2">cv. Tatra</strain>
        <tissue evidence="1">Young leaves</tissue>
    </source>
</reference>
<dbReference type="Proteomes" id="UP000236291">
    <property type="component" value="Unassembled WGS sequence"/>
</dbReference>
<feature type="non-terminal residue" evidence="1">
    <location>
        <position position="1"/>
    </location>
</feature>
<dbReference type="AlphaFoldDB" id="A0A2K3KKU5"/>
<reference evidence="1 2" key="1">
    <citation type="journal article" date="2014" name="Am. J. Bot.">
        <title>Genome assembly and annotation for red clover (Trifolium pratense; Fabaceae).</title>
        <authorList>
            <person name="Istvanek J."/>
            <person name="Jaros M."/>
            <person name="Krenek A."/>
            <person name="Repkova J."/>
        </authorList>
    </citation>
    <scope>NUCLEOTIDE SEQUENCE [LARGE SCALE GENOMIC DNA]</scope>
    <source>
        <strain evidence="2">cv. Tatra</strain>
        <tissue evidence="1">Young leaves</tissue>
    </source>
</reference>
<accession>A0A2K3KKU5</accession>
<gene>
    <name evidence="1" type="ORF">L195_g055334</name>
</gene>
<protein>
    <submittedName>
        <fullName evidence="1">Uncharacterized protein</fullName>
    </submittedName>
</protein>
<name>A0A2K3KKU5_TRIPR</name>
<organism evidence="1 2">
    <name type="scientific">Trifolium pratense</name>
    <name type="common">Red clover</name>
    <dbReference type="NCBI Taxonomy" id="57577"/>
    <lineage>
        <taxon>Eukaryota</taxon>
        <taxon>Viridiplantae</taxon>
        <taxon>Streptophyta</taxon>
        <taxon>Embryophyta</taxon>
        <taxon>Tracheophyta</taxon>
        <taxon>Spermatophyta</taxon>
        <taxon>Magnoliopsida</taxon>
        <taxon>eudicotyledons</taxon>
        <taxon>Gunneridae</taxon>
        <taxon>Pentapetalae</taxon>
        <taxon>rosids</taxon>
        <taxon>fabids</taxon>
        <taxon>Fabales</taxon>
        <taxon>Fabaceae</taxon>
        <taxon>Papilionoideae</taxon>
        <taxon>50 kb inversion clade</taxon>
        <taxon>NPAAA clade</taxon>
        <taxon>Hologalegina</taxon>
        <taxon>IRL clade</taxon>
        <taxon>Trifolieae</taxon>
        <taxon>Trifolium</taxon>
    </lineage>
</organism>
<sequence>RVSIFERSQGTSGEETVKVERGEEFMVSEKDDGLKF</sequence>
<evidence type="ECO:0000313" key="2">
    <source>
        <dbReference type="Proteomes" id="UP000236291"/>
    </source>
</evidence>
<comment type="caution">
    <text evidence="1">The sequence shown here is derived from an EMBL/GenBank/DDBJ whole genome shotgun (WGS) entry which is preliminary data.</text>
</comment>